<organism evidence="1 2">
    <name type="scientific">Aquitalea palustris</name>
    <dbReference type="NCBI Taxonomy" id="2480983"/>
    <lineage>
        <taxon>Bacteria</taxon>
        <taxon>Pseudomonadati</taxon>
        <taxon>Pseudomonadota</taxon>
        <taxon>Betaproteobacteria</taxon>
        <taxon>Neisseriales</taxon>
        <taxon>Chromobacteriaceae</taxon>
        <taxon>Aquitalea</taxon>
    </lineage>
</organism>
<reference evidence="1 2" key="1">
    <citation type="submission" date="2018-10" db="EMBL/GenBank/DDBJ databases">
        <title>Draft genome sequence of Aquitalea MWU14-2217 isolated from a wild cranberry bog in Provincetown, Massachusetts.</title>
        <authorList>
            <person name="Ebadzadsahrai G."/>
            <person name="Soby S."/>
        </authorList>
    </citation>
    <scope>NUCLEOTIDE SEQUENCE [LARGE SCALE GENOMIC DNA]</scope>
    <source>
        <strain evidence="1 2">MWU14-2217</strain>
    </source>
</reference>
<keyword evidence="2" id="KW-1185">Reference proteome</keyword>
<sequence length="184" mass="21013">MKNSLKITDAERLILANQYQILAELEVLNKHGDGKEYSELSNDLRDGYSFFYDGFFDAVLSNVLDKDDESFVLNTLDLFSTLKASYDELDKAQQAEIYAKGISFDGFDGNHETELLGFVDALAKHNRFFTILDGKMGLNSHAPMVSIYQRQLAKWEELGEPLYPMSFEQIRDIAEARKHPTARK</sequence>
<evidence type="ECO:0000313" key="1">
    <source>
        <dbReference type="EMBL" id="RMC99885.1"/>
    </source>
</evidence>
<comment type="caution">
    <text evidence="1">The sequence shown here is derived from an EMBL/GenBank/DDBJ whole genome shotgun (WGS) entry which is preliminary data.</text>
</comment>
<dbReference type="Gene3D" id="1.10.3190.10">
    <property type="entry name" value="yfbu gene product, domain 2"/>
    <property type="match status" value="1"/>
</dbReference>
<dbReference type="NCBIfam" id="NF003936">
    <property type="entry name" value="PRK05445.1"/>
    <property type="match status" value="1"/>
</dbReference>
<dbReference type="SUPFAM" id="SSF116960">
    <property type="entry name" value="YfbU-like"/>
    <property type="match status" value="1"/>
</dbReference>
<dbReference type="OrthoDB" id="7595565at2"/>
<dbReference type="Pfam" id="PF03887">
    <property type="entry name" value="YfbU"/>
    <property type="match status" value="1"/>
</dbReference>
<gene>
    <name evidence="1" type="ORF">EAY64_06145</name>
</gene>
<dbReference type="Gene3D" id="1.10.287.680">
    <property type="entry name" value="Helix hairpin bin"/>
    <property type="match status" value="1"/>
</dbReference>
<protein>
    <recommendedName>
        <fullName evidence="3">YfbU family protein</fullName>
    </recommendedName>
</protein>
<accession>A0A454JKP6</accession>
<dbReference type="EMBL" id="RFAR01000021">
    <property type="protein sequence ID" value="RMC99885.1"/>
    <property type="molecule type" value="Genomic_DNA"/>
</dbReference>
<name>A0A454JKP6_9NEIS</name>
<dbReference type="InterPro" id="IPR023145">
    <property type="entry name" value="YfbU_helix-hairpin_sf"/>
</dbReference>
<dbReference type="Proteomes" id="UP000274139">
    <property type="component" value="Unassembled WGS sequence"/>
</dbReference>
<evidence type="ECO:0000313" key="2">
    <source>
        <dbReference type="Proteomes" id="UP000274139"/>
    </source>
</evidence>
<dbReference type="RefSeq" id="WP_103523903.1">
    <property type="nucleotide sequence ID" value="NZ_JAIZDC010000001.1"/>
</dbReference>
<dbReference type="AlphaFoldDB" id="A0A454JKP6"/>
<dbReference type="InterPro" id="IPR023146">
    <property type="entry name" value="YfbU_alpha-helical_sf"/>
</dbReference>
<proteinExistence type="predicted"/>
<dbReference type="InterPro" id="IPR005587">
    <property type="entry name" value="UPF0304_YfbU"/>
</dbReference>
<evidence type="ECO:0008006" key="3">
    <source>
        <dbReference type="Google" id="ProtNLM"/>
    </source>
</evidence>